<evidence type="ECO:0000256" key="2">
    <source>
        <dbReference type="SAM" id="SignalP"/>
    </source>
</evidence>
<evidence type="ECO:0000256" key="1">
    <source>
        <dbReference type="ARBA" id="ARBA00022729"/>
    </source>
</evidence>
<dbReference type="PANTHER" id="PTHR33376">
    <property type="match status" value="1"/>
</dbReference>
<dbReference type="PANTHER" id="PTHR33376:SF2">
    <property type="entry name" value="DICARBOXYLATE-BINDING PERIPLASMIC PROTEIN"/>
    <property type="match status" value="1"/>
</dbReference>
<protein>
    <submittedName>
        <fullName evidence="3">TRAP transporter substrate-binding protein DctP</fullName>
    </submittedName>
</protein>
<dbReference type="NCBIfam" id="NF037995">
    <property type="entry name" value="TRAP_S1"/>
    <property type="match status" value="1"/>
</dbReference>
<keyword evidence="1 2" id="KW-0732">Signal</keyword>
<proteinExistence type="predicted"/>
<feature type="signal peptide" evidence="2">
    <location>
        <begin position="1"/>
        <end position="21"/>
    </location>
</feature>
<comment type="caution">
    <text evidence="3">The sequence shown here is derived from an EMBL/GenBank/DDBJ whole genome shotgun (WGS) entry which is preliminary data.</text>
</comment>
<accession>A0ABV2TFM7</accession>
<keyword evidence="4" id="KW-1185">Reference proteome</keyword>
<evidence type="ECO:0000313" key="3">
    <source>
        <dbReference type="EMBL" id="MET7012729.1"/>
    </source>
</evidence>
<name>A0ABV2TFM7_9RHOO</name>
<evidence type="ECO:0000313" key="4">
    <source>
        <dbReference type="Proteomes" id="UP001549691"/>
    </source>
</evidence>
<dbReference type="EMBL" id="JBEWZI010000001">
    <property type="protein sequence ID" value="MET7012729.1"/>
    <property type="molecule type" value="Genomic_DNA"/>
</dbReference>
<dbReference type="Gene3D" id="3.40.190.170">
    <property type="entry name" value="Bacterial extracellular solute-binding protein, family 7"/>
    <property type="match status" value="1"/>
</dbReference>
<feature type="chain" id="PRO_5046122004" evidence="2">
    <location>
        <begin position="22"/>
        <end position="322"/>
    </location>
</feature>
<dbReference type="Proteomes" id="UP001549691">
    <property type="component" value="Unassembled WGS sequence"/>
</dbReference>
<gene>
    <name evidence="3" type="primary">dctP</name>
    <name evidence="3" type="ORF">ABXR19_00915</name>
</gene>
<dbReference type="InterPro" id="IPR038404">
    <property type="entry name" value="TRAP_DctP_sf"/>
</dbReference>
<organism evidence="3 4">
    <name type="scientific">Uliginosibacterium flavum</name>
    <dbReference type="NCBI Taxonomy" id="1396831"/>
    <lineage>
        <taxon>Bacteria</taxon>
        <taxon>Pseudomonadati</taxon>
        <taxon>Pseudomonadota</taxon>
        <taxon>Betaproteobacteria</taxon>
        <taxon>Rhodocyclales</taxon>
        <taxon>Zoogloeaceae</taxon>
        <taxon>Uliginosibacterium</taxon>
    </lineage>
</organism>
<sequence>MFKRFASLAVLALSLSISAQAADLTAWSPQPEEHPTTIALQGMLKRLKETSSRLDSSLMPVAAASNQNKLIAGLQSGEIGVAVITPSTVARLAPQARVLALPFLFRDSKQMFKQLDGEVGKELEQSMATQGVVLLGWYDGGTRSFYMRNRPPRSISDLDGLKVRIPNRADLRETVSALGGVPQVLAYQDVNAAFEAGNIDAAENDLLSYEADQHYKRAKFFVTTSHAVQYEALVVSAVVWNKLSDAERAGLREAGRDSALADREIWAKRMIAARMRLEKEGVKFVDQRDSMAFASRVTATYKPYMENPVTAPLLLKLMTAKG</sequence>
<reference evidence="3 4" key="1">
    <citation type="submission" date="2024-07" db="EMBL/GenBank/DDBJ databases">
        <title>Uliginosibacterium flavum JJ3220;KACC:17644.</title>
        <authorList>
            <person name="Kim M.K."/>
        </authorList>
    </citation>
    <scope>NUCLEOTIDE SEQUENCE [LARGE SCALE GENOMIC DNA]</scope>
    <source>
        <strain evidence="3 4">KACC:17644</strain>
    </source>
</reference>
<dbReference type="RefSeq" id="WP_354599188.1">
    <property type="nucleotide sequence ID" value="NZ_JBEWZI010000001.1"/>
</dbReference>
<dbReference type="Pfam" id="PF03480">
    <property type="entry name" value="DctP"/>
    <property type="match status" value="1"/>
</dbReference>
<dbReference type="InterPro" id="IPR018389">
    <property type="entry name" value="DctP_fam"/>
</dbReference>